<evidence type="ECO:0000256" key="13">
    <source>
        <dbReference type="HAMAP-Rule" id="MF_00204"/>
    </source>
</evidence>
<dbReference type="SUPFAM" id="SSF52540">
    <property type="entry name" value="P-loop containing nucleoside triphosphate hydrolases"/>
    <property type="match status" value="2"/>
</dbReference>
<dbReference type="InterPro" id="IPR027417">
    <property type="entry name" value="P-loop_NTPase"/>
</dbReference>
<evidence type="ECO:0000256" key="10">
    <source>
        <dbReference type="ARBA" id="ARBA00023236"/>
    </source>
</evidence>
<dbReference type="EMBL" id="VRYZ01000012">
    <property type="protein sequence ID" value="TXS88958.1"/>
    <property type="molecule type" value="Genomic_DNA"/>
</dbReference>
<dbReference type="CDD" id="cd18790">
    <property type="entry name" value="SF2_C_UvrB"/>
    <property type="match status" value="1"/>
</dbReference>
<dbReference type="InterPro" id="IPR014001">
    <property type="entry name" value="Helicase_ATP-bd"/>
</dbReference>
<reference evidence="18 19" key="1">
    <citation type="submission" date="2019-08" db="EMBL/GenBank/DDBJ databases">
        <title>Parahaliea maris sp. nov., isolated from the surface seawater.</title>
        <authorList>
            <person name="Liu Y."/>
        </authorList>
    </citation>
    <scope>NUCLEOTIDE SEQUENCE [LARGE SCALE GENOMIC DNA]</scope>
    <source>
        <strain evidence="18 19">S2-26</strain>
    </source>
</reference>
<organism evidence="18 19">
    <name type="scientific">Parahaliea aestuarii</name>
    <dbReference type="NCBI Taxonomy" id="1852021"/>
    <lineage>
        <taxon>Bacteria</taxon>
        <taxon>Pseudomonadati</taxon>
        <taxon>Pseudomonadota</taxon>
        <taxon>Gammaproteobacteria</taxon>
        <taxon>Cellvibrionales</taxon>
        <taxon>Halieaceae</taxon>
        <taxon>Parahaliea</taxon>
    </lineage>
</organism>
<dbReference type="GO" id="GO:0016887">
    <property type="term" value="F:ATP hydrolysis activity"/>
    <property type="evidence" value="ECO:0007669"/>
    <property type="project" value="InterPro"/>
</dbReference>
<keyword evidence="7 13" id="KW-0067">ATP-binding</keyword>
<dbReference type="GO" id="GO:0009381">
    <property type="term" value="F:excinuclease ABC activity"/>
    <property type="evidence" value="ECO:0007669"/>
    <property type="project" value="UniProtKB-UniRule"/>
</dbReference>
<keyword evidence="4 13" id="KW-0547">Nucleotide-binding</keyword>
<dbReference type="SUPFAM" id="SSF46600">
    <property type="entry name" value="C-terminal UvrC-binding domain of UvrB"/>
    <property type="match status" value="1"/>
</dbReference>
<dbReference type="Pfam" id="PF17757">
    <property type="entry name" value="UvrB_inter"/>
    <property type="match status" value="1"/>
</dbReference>
<dbReference type="PANTHER" id="PTHR24029">
    <property type="entry name" value="UVRABC SYSTEM PROTEIN B"/>
    <property type="match status" value="1"/>
</dbReference>
<comment type="subcellular location">
    <subcellularLocation>
        <location evidence="1 13 14">Cytoplasm</location>
    </subcellularLocation>
</comment>
<dbReference type="Gene3D" id="4.10.860.10">
    <property type="entry name" value="UVR domain"/>
    <property type="match status" value="1"/>
</dbReference>
<sequence length="673" mass="76109">MSKAFKVSSAFQPAGDQPRAIEQLVEGVQAGLASQILLGVTGSGKTFTMAHVVERLQRPTIVMAHNKTLAAQLYGEFKEFFPDNAVEYFVSYYDYYQPEAYVPSSDTYIEKDASVNDHIEQMRLSATKALLERDDCLVVATVSAIYGLGDPQSYFKMVMHLSRGEIIDQRHILRLLAELQYTRNDVDFQRGTYRVRGDVIDIFPADSEREAVRVELFDEEIESITFFDPLTGAVESKVPRVTIFPKSHYVTSRDVMLGAVEQIEAELDVRLKQLNEAGKLVEAQRLGQRTKYDMEMIRELGYCNGVENYSRYLSGRAPGEPPPTLFEYLPDNALVIIDESHATIPQIGAMFRGDRSRKETLVEYGFRLPSALDNRPLRFEEWEKLVPQAVFVSATPGPYEQEHAGRTVEQVVRPTGLVDPILEVRPASTQVDDLLAEIRTVVAKQERVLVTTLTKRMAEDLTEYLAEHDVRVRYMHSDIDTVERVEIIRDLRLGEFDVLVGINLLREGLDMPEVSLVTILDADKEGFLRSDRSLIQTIGRAARNLNGRAILYADRMTGSMERAMAETERRREKQLAYNSEHGITPRGVTKSVQDIMEGARRMPTRGKAKGRKVAEDKLAYSVDEVSRLSPAALSRKLKQMEAQMLEHAKNLEFEEAAALRDQVAELKQLAFIS</sequence>
<keyword evidence="9 13" id="KW-0234">DNA repair</keyword>
<dbReference type="GO" id="GO:0009432">
    <property type="term" value="P:SOS response"/>
    <property type="evidence" value="ECO:0007669"/>
    <property type="project" value="UniProtKB-UniRule"/>
</dbReference>
<dbReference type="InterPro" id="IPR041471">
    <property type="entry name" value="UvrB_inter"/>
</dbReference>
<evidence type="ECO:0000256" key="4">
    <source>
        <dbReference type="ARBA" id="ARBA00022741"/>
    </source>
</evidence>
<feature type="domain" description="Helicase ATP-binding" evidence="16">
    <location>
        <begin position="26"/>
        <end position="183"/>
    </location>
</feature>
<dbReference type="Pfam" id="PF00271">
    <property type="entry name" value="Helicase_C"/>
    <property type="match status" value="1"/>
</dbReference>
<keyword evidence="8 13" id="KW-0267">Excision nuclease</keyword>
<dbReference type="InterPro" id="IPR004807">
    <property type="entry name" value="UvrB"/>
</dbReference>
<dbReference type="PROSITE" id="PS51194">
    <property type="entry name" value="HELICASE_CTER"/>
    <property type="match status" value="1"/>
</dbReference>
<keyword evidence="19" id="KW-1185">Reference proteome</keyword>
<dbReference type="GO" id="GO:0006289">
    <property type="term" value="P:nucleotide-excision repair"/>
    <property type="evidence" value="ECO:0007669"/>
    <property type="project" value="UniProtKB-UniRule"/>
</dbReference>
<evidence type="ECO:0000313" key="19">
    <source>
        <dbReference type="Proteomes" id="UP000321933"/>
    </source>
</evidence>
<dbReference type="GO" id="GO:0005524">
    <property type="term" value="F:ATP binding"/>
    <property type="evidence" value="ECO:0007669"/>
    <property type="project" value="UniProtKB-UniRule"/>
</dbReference>
<evidence type="ECO:0000256" key="3">
    <source>
        <dbReference type="ARBA" id="ARBA00022490"/>
    </source>
</evidence>
<evidence type="ECO:0000313" key="18">
    <source>
        <dbReference type="EMBL" id="TXS88958.1"/>
    </source>
</evidence>
<dbReference type="Pfam" id="PF04851">
    <property type="entry name" value="ResIII"/>
    <property type="match status" value="1"/>
</dbReference>
<feature type="short sequence motif" description="Beta-hairpin" evidence="13">
    <location>
        <begin position="92"/>
        <end position="115"/>
    </location>
</feature>
<proteinExistence type="inferred from homology"/>
<dbReference type="GO" id="GO:0009380">
    <property type="term" value="C:excinuclease repair complex"/>
    <property type="evidence" value="ECO:0007669"/>
    <property type="project" value="InterPro"/>
</dbReference>
<evidence type="ECO:0000256" key="2">
    <source>
        <dbReference type="ARBA" id="ARBA00008533"/>
    </source>
</evidence>
<accession>A0A5C8ZKG8</accession>
<dbReference type="GO" id="GO:0005737">
    <property type="term" value="C:cytoplasm"/>
    <property type="evidence" value="ECO:0007669"/>
    <property type="project" value="UniProtKB-SubCell"/>
</dbReference>
<feature type="binding site" evidence="13">
    <location>
        <begin position="39"/>
        <end position="46"/>
    </location>
    <ligand>
        <name>ATP</name>
        <dbReference type="ChEBI" id="CHEBI:30616"/>
    </ligand>
</feature>
<evidence type="ECO:0000256" key="6">
    <source>
        <dbReference type="ARBA" id="ARBA00022769"/>
    </source>
</evidence>
<feature type="domain" description="UVR" evidence="15">
    <location>
        <begin position="634"/>
        <end position="669"/>
    </location>
</feature>
<keyword evidence="10 13" id="KW-0742">SOS response</keyword>
<dbReference type="InterPro" id="IPR036876">
    <property type="entry name" value="UVR_dom_sf"/>
</dbReference>
<comment type="subunit">
    <text evidence="11 13 14">Forms a heterotetramer with UvrA during the search for lesions. Interacts with UvrC in an incision complex.</text>
</comment>
<dbReference type="SMART" id="SM00490">
    <property type="entry name" value="HELICc"/>
    <property type="match status" value="1"/>
</dbReference>
<dbReference type="InterPro" id="IPR001650">
    <property type="entry name" value="Helicase_C-like"/>
</dbReference>
<dbReference type="GO" id="GO:0003677">
    <property type="term" value="F:DNA binding"/>
    <property type="evidence" value="ECO:0007669"/>
    <property type="project" value="UniProtKB-UniRule"/>
</dbReference>
<comment type="caution">
    <text evidence="18">The sequence shown here is derived from an EMBL/GenBank/DDBJ whole genome shotgun (WGS) entry which is preliminary data.</text>
</comment>
<evidence type="ECO:0000256" key="7">
    <source>
        <dbReference type="ARBA" id="ARBA00022840"/>
    </source>
</evidence>
<feature type="domain" description="Helicase C-terminal" evidence="17">
    <location>
        <begin position="430"/>
        <end position="596"/>
    </location>
</feature>
<dbReference type="InterPro" id="IPR006935">
    <property type="entry name" value="Helicase/UvrB_N"/>
</dbReference>
<evidence type="ECO:0000259" key="17">
    <source>
        <dbReference type="PROSITE" id="PS51194"/>
    </source>
</evidence>
<dbReference type="PANTHER" id="PTHR24029:SF0">
    <property type="entry name" value="UVRABC SYSTEM PROTEIN B"/>
    <property type="match status" value="1"/>
</dbReference>
<dbReference type="HAMAP" id="MF_00204">
    <property type="entry name" value="UvrB"/>
    <property type="match status" value="1"/>
</dbReference>
<dbReference type="PROSITE" id="PS50151">
    <property type="entry name" value="UVR"/>
    <property type="match status" value="1"/>
</dbReference>
<dbReference type="CDD" id="cd17916">
    <property type="entry name" value="DEXHc_UvrB"/>
    <property type="match status" value="1"/>
</dbReference>
<dbReference type="NCBIfam" id="TIGR00631">
    <property type="entry name" value="uvrb"/>
    <property type="match status" value="1"/>
</dbReference>
<evidence type="ECO:0000259" key="16">
    <source>
        <dbReference type="PROSITE" id="PS51192"/>
    </source>
</evidence>
<dbReference type="PROSITE" id="PS51192">
    <property type="entry name" value="HELICASE_ATP_BIND_1"/>
    <property type="match status" value="1"/>
</dbReference>
<gene>
    <name evidence="13 18" type="primary">uvrB</name>
    <name evidence="18" type="ORF">FVW59_19180</name>
</gene>
<comment type="domain">
    <text evidence="13">The beta-hairpin motif is involved in DNA binding.</text>
</comment>
<comment type="function">
    <text evidence="13">The UvrABC repair system catalyzes the recognition and processing of DNA lesions. A damage recognition complex composed of 2 UvrA and 2 UvrB subunits scans DNA for abnormalities. Upon binding of the UvrA(2)B(2) complex to a putative damaged site, the DNA wraps around one UvrB monomer. DNA wrap is dependent on ATP binding by UvrB and probably causes local melting of the DNA helix, facilitating insertion of UvrB beta-hairpin between the DNA strands. Then UvrB probes one DNA strand for the presence of a lesion. If a lesion is found the UvrA subunits dissociate and the UvrB-DNA preincision complex is formed. This complex is subsequently bound by UvrC and the second UvrB is released. If no lesion is found, the DNA wraps around the other UvrB subunit that will check the other stand for damage.</text>
</comment>
<evidence type="ECO:0000256" key="11">
    <source>
        <dbReference type="ARBA" id="ARBA00026033"/>
    </source>
</evidence>
<evidence type="ECO:0000259" key="15">
    <source>
        <dbReference type="PROSITE" id="PS50151"/>
    </source>
</evidence>
<evidence type="ECO:0000256" key="5">
    <source>
        <dbReference type="ARBA" id="ARBA00022763"/>
    </source>
</evidence>
<dbReference type="Gene3D" id="3.40.50.300">
    <property type="entry name" value="P-loop containing nucleotide triphosphate hydrolases"/>
    <property type="match status" value="3"/>
</dbReference>
<evidence type="ECO:0000256" key="12">
    <source>
        <dbReference type="ARBA" id="ARBA00029504"/>
    </source>
</evidence>
<dbReference type="InterPro" id="IPR001943">
    <property type="entry name" value="UVR_dom"/>
</dbReference>
<evidence type="ECO:0000256" key="1">
    <source>
        <dbReference type="ARBA" id="ARBA00004496"/>
    </source>
</evidence>
<protein>
    <recommendedName>
        <fullName evidence="12 13">UvrABC system protein B</fullName>
        <shortName evidence="13">Protein UvrB</shortName>
    </recommendedName>
    <alternativeName>
        <fullName evidence="13">Excinuclease ABC subunit B</fullName>
    </alternativeName>
</protein>
<dbReference type="FunFam" id="3.40.50.300:FF:000477">
    <property type="entry name" value="UvrABC system protein B"/>
    <property type="match status" value="1"/>
</dbReference>
<evidence type="ECO:0000256" key="9">
    <source>
        <dbReference type="ARBA" id="ARBA00023204"/>
    </source>
</evidence>
<keyword evidence="3 13" id="KW-0963">Cytoplasm</keyword>
<dbReference type="RefSeq" id="WP_148066003.1">
    <property type="nucleotide sequence ID" value="NZ_VRYZ01000012.1"/>
</dbReference>
<evidence type="ECO:0000256" key="8">
    <source>
        <dbReference type="ARBA" id="ARBA00022881"/>
    </source>
</evidence>
<comment type="similarity">
    <text evidence="2 13 14">Belongs to the UvrB family.</text>
</comment>
<dbReference type="NCBIfam" id="NF003673">
    <property type="entry name" value="PRK05298.1"/>
    <property type="match status" value="1"/>
</dbReference>
<dbReference type="InterPro" id="IPR024759">
    <property type="entry name" value="UvrB_YAD/RRR_dom"/>
</dbReference>
<keyword evidence="5 13" id="KW-0227">DNA damage</keyword>
<name>A0A5C8ZKG8_9GAMM</name>
<evidence type="ECO:0000256" key="14">
    <source>
        <dbReference type="RuleBase" id="RU003587"/>
    </source>
</evidence>
<dbReference type="AlphaFoldDB" id="A0A5C8ZKG8"/>
<dbReference type="Pfam" id="PF02151">
    <property type="entry name" value="UVR"/>
    <property type="match status" value="1"/>
</dbReference>
<dbReference type="Proteomes" id="UP000321933">
    <property type="component" value="Unassembled WGS sequence"/>
</dbReference>
<dbReference type="Pfam" id="PF12344">
    <property type="entry name" value="UvrB"/>
    <property type="match status" value="1"/>
</dbReference>
<dbReference type="OrthoDB" id="9806651at2"/>
<keyword evidence="6 13" id="KW-0228">DNA excision</keyword>
<dbReference type="SMART" id="SM00487">
    <property type="entry name" value="DEXDc"/>
    <property type="match status" value="1"/>
</dbReference>